<keyword evidence="3" id="KW-1185">Reference proteome</keyword>
<evidence type="ECO:0000313" key="1">
    <source>
        <dbReference type="EMBL" id="CDQ10588.1"/>
    </source>
</evidence>
<dbReference type="EMBL" id="LT841305">
    <property type="protein sequence ID" value="SMH64619.1"/>
    <property type="molecule type" value="Genomic_DNA"/>
</dbReference>
<sequence>MPEICAQGAQYISAKETYAHKQYLKNLEHVMAKRKFHMKQAELGGKEWIGLDFRGYMDTGKPAVTLFDPIIASVCGDEIDYGTLFAYCFRRFGYPNRGWDDYKELVSYRLTTPHPDMVLEITPSVGNIAVLSVSFRVEHQARMAIEAYARRDRLAWEQRLWDYAEKRGLPDWISEWLDAFNTGFHETFPDAPLADNWRQAMNVYYPMGKEGSRAHELTSLVAEFRKKLYEDYSQIEPWPAYYLRPADVKDWNDDDPLKPFAQAAMVALEDLRTPVGVRDQSINAFGEVESGRADVDASPSAGYPSGALGNTAAKEFAELHELILKLGKGNAKRGIKKIMSAMGAGVAG</sequence>
<dbReference type="Proteomes" id="UP000193925">
    <property type="component" value="Chromosome AFERRI"/>
</dbReference>
<gene>
    <name evidence="2" type="ORF">AFERRI_10653</name>
    <name evidence="1" type="ORF">AFERRI_400369</name>
</gene>
<dbReference type="AlphaFoldDB" id="A0A060UV02"/>
<reference evidence="1" key="2">
    <citation type="submission" date="2014-07" db="EMBL/GenBank/DDBJ databases">
        <title>Initial genome analysis of the psychrotolerant acidophile Acidithiobacillus ferrivorans CF27: insights into iron and sulfur oxidation pathways and into biofilm formation.</title>
        <authorList>
            <person name="Talla E."/>
            <person name="Hedrich S."/>
            <person name="Mangenot S."/>
            <person name="Ji B."/>
            <person name="Johnson D.B."/>
            <person name="Barbe V."/>
            <person name="Bonnefoy V."/>
        </authorList>
    </citation>
    <scope>NUCLEOTIDE SEQUENCE [LARGE SCALE GENOMIC DNA]</scope>
    <source>
        <strain evidence="1">CF27</strain>
    </source>
</reference>
<protein>
    <submittedName>
        <fullName evidence="1">Uncharacterized protein</fullName>
    </submittedName>
</protein>
<evidence type="ECO:0000313" key="2">
    <source>
        <dbReference type="EMBL" id="SMH64619.1"/>
    </source>
</evidence>
<accession>A0A060UV02</accession>
<reference evidence="2 3" key="3">
    <citation type="submission" date="2017-03" db="EMBL/GenBank/DDBJ databases">
        <authorList>
            <person name="Regsiter A."/>
            <person name="William W."/>
        </authorList>
    </citation>
    <scope>NUCLEOTIDE SEQUENCE [LARGE SCALE GENOMIC DNA]</scope>
    <source>
        <strain evidence="2">PRJEB5721</strain>
    </source>
</reference>
<proteinExistence type="predicted"/>
<evidence type="ECO:0000313" key="3">
    <source>
        <dbReference type="Proteomes" id="UP000193925"/>
    </source>
</evidence>
<reference evidence="1" key="1">
    <citation type="submission" date="2014-03" db="EMBL/GenBank/DDBJ databases">
        <authorList>
            <person name="Genoscope - CEA"/>
        </authorList>
    </citation>
    <scope>NUCLEOTIDE SEQUENCE [LARGE SCALE GENOMIC DNA]</scope>
    <source>
        <strain evidence="1">CF27</strain>
    </source>
</reference>
<dbReference type="EMBL" id="CCCS020000035">
    <property type="protein sequence ID" value="CDQ10588.1"/>
    <property type="molecule type" value="Genomic_DNA"/>
</dbReference>
<organism evidence="1">
    <name type="scientific">Acidithiobacillus ferrivorans</name>
    <dbReference type="NCBI Taxonomy" id="160808"/>
    <lineage>
        <taxon>Bacteria</taxon>
        <taxon>Pseudomonadati</taxon>
        <taxon>Pseudomonadota</taxon>
        <taxon>Acidithiobacillia</taxon>
        <taxon>Acidithiobacillales</taxon>
        <taxon>Acidithiobacillaceae</taxon>
        <taxon>Acidithiobacillus</taxon>
    </lineage>
</organism>
<name>A0A060UV02_9PROT</name>